<keyword evidence="13" id="KW-0597">Phosphoprotein</keyword>
<evidence type="ECO:0000256" key="4">
    <source>
        <dbReference type="ARBA" id="ARBA00007008"/>
    </source>
</evidence>
<dbReference type="InterPro" id="IPR027417">
    <property type="entry name" value="P-loop_NTPase"/>
</dbReference>
<dbReference type="InterPro" id="IPR059117">
    <property type="entry name" value="APS_kinase_dom"/>
</dbReference>
<evidence type="ECO:0000259" key="15">
    <source>
        <dbReference type="Pfam" id="PF01583"/>
    </source>
</evidence>
<keyword evidence="9 13" id="KW-0067">ATP-binding</keyword>
<dbReference type="Gene3D" id="3.40.50.300">
    <property type="entry name" value="P-loop containing nucleotide triphosphate hydrolases"/>
    <property type="match status" value="1"/>
</dbReference>
<feature type="binding site" evidence="13">
    <location>
        <begin position="42"/>
        <end position="49"/>
    </location>
    <ligand>
        <name>ATP</name>
        <dbReference type="ChEBI" id="CHEBI:30616"/>
    </ligand>
</feature>
<proteinExistence type="inferred from homology"/>
<dbReference type="SUPFAM" id="SSF52540">
    <property type="entry name" value="P-loop containing nucleoside triphosphate hydrolases"/>
    <property type="match status" value="1"/>
</dbReference>
<comment type="similarity">
    <text evidence="4 13 14">Belongs to the APS kinase family.</text>
</comment>
<comment type="function">
    <text evidence="2 13 14">Catalyzes the synthesis of activated sulfate.</text>
</comment>
<dbReference type="InterPro" id="IPR002891">
    <property type="entry name" value="APS"/>
</dbReference>
<reference evidence="16 17" key="1">
    <citation type="journal article" date="2015" name="Genome Announc.">
        <title>Genome Sequences of Two Pandoraea pnomenusa Isolates Recovered 11 Months Apart from a Cystic Fibrosis Patient.</title>
        <authorList>
            <person name="Ee R."/>
            <person name="Ambrose M."/>
            <person name="Lazenby J."/>
            <person name="Williams P."/>
            <person name="Chan K.G."/>
            <person name="Roddam L."/>
        </authorList>
    </citation>
    <scope>NUCLEOTIDE SEQUENCE [LARGE SCALE GENOMIC DNA]</scope>
    <source>
        <strain evidence="16 17">6399</strain>
    </source>
</reference>
<dbReference type="GO" id="GO:0004020">
    <property type="term" value="F:adenylylsulfate kinase activity"/>
    <property type="evidence" value="ECO:0007669"/>
    <property type="project" value="UniProtKB-EC"/>
</dbReference>
<dbReference type="HAMAP" id="MF_00065">
    <property type="entry name" value="Adenylyl_sulf_kinase"/>
    <property type="match status" value="1"/>
</dbReference>
<comment type="catalytic activity">
    <reaction evidence="1 13 14">
        <text>adenosine 5'-phosphosulfate + ATP = 3'-phosphoadenylyl sulfate + ADP + H(+)</text>
        <dbReference type="Rhea" id="RHEA:24152"/>
        <dbReference type="ChEBI" id="CHEBI:15378"/>
        <dbReference type="ChEBI" id="CHEBI:30616"/>
        <dbReference type="ChEBI" id="CHEBI:58243"/>
        <dbReference type="ChEBI" id="CHEBI:58339"/>
        <dbReference type="ChEBI" id="CHEBI:456216"/>
        <dbReference type="EC" id="2.7.1.25"/>
    </reaction>
</comment>
<dbReference type="EMBL" id="CP047385">
    <property type="protein sequence ID" value="QHF15808.1"/>
    <property type="molecule type" value="Genomic_DNA"/>
</dbReference>
<evidence type="ECO:0000256" key="3">
    <source>
        <dbReference type="ARBA" id="ARBA00004806"/>
    </source>
</evidence>
<evidence type="ECO:0000256" key="1">
    <source>
        <dbReference type="ARBA" id="ARBA00001823"/>
    </source>
</evidence>
<evidence type="ECO:0000256" key="6">
    <source>
        <dbReference type="ARBA" id="ARBA00022679"/>
    </source>
</evidence>
<dbReference type="CDD" id="cd02027">
    <property type="entry name" value="APSK"/>
    <property type="match status" value="1"/>
</dbReference>
<dbReference type="Proteomes" id="UP000035080">
    <property type="component" value="Chromosome"/>
</dbReference>
<organism evidence="16 17">
    <name type="scientific">Pandoraea fibrosis</name>
    <dbReference type="NCBI Taxonomy" id="1891094"/>
    <lineage>
        <taxon>Bacteria</taxon>
        <taxon>Pseudomonadati</taxon>
        <taxon>Pseudomonadota</taxon>
        <taxon>Betaproteobacteria</taxon>
        <taxon>Burkholderiales</taxon>
        <taxon>Burkholderiaceae</taxon>
        <taxon>Pandoraea</taxon>
    </lineage>
</organism>
<gene>
    <name evidence="13 16" type="primary">cysC</name>
    <name evidence="16" type="ORF">PI93_015590</name>
</gene>
<evidence type="ECO:0000256" key="11">
    <source>
        <dbReference type="ARBA" id="ARBA00031393"/>
    </source>
</evidence>
<dbReference type="NCBIfam" id="NF003013">
    <property type="entry name" value="PRK03846.1"/>
    <property type="match status" value="1"/>
</dbReference>
<dbReference type="Pfam" id="PF01583">
    <property type="entry name" value="APS_kinase"/>
    <property type="match status" value="1"/>
</dbReference>
<sequence>MRDFDMSVPSHPHNLSVTAHALTATDRHVHYGHDGAVLWLTGLSASGKSSLAMALEQTLMQLGYSCYVLDGDNIRGGLNANLGFSPEDRTENIRRVSEVAALFADAGLICITAFISPYRVDRDQARLRCKRAFHEIHVSADLATCEARDPKGLYKRARAGEIGEFTGISAPYEAPERADCVVDTASEPLTASLSKLVAYVLEVLPRKT</sequence>
<evidence type="ECO:0000313" key="17">
    <source>
        <dbReference type="Proteomes" id="UP000035080"/>
    </source>
</evidence>
<evidence type="ECO:0000256" key="13">
    <source>
        <dbReference type="HAMAP-Rule" id="MF_00065"/>
    </source>
</evidence>
<feature type="active site" description="Phosphoserine intermediate" evidence="13">
    <location>
        <position position="116"/>
    </location>
</feature>
<evidence type="ECO:0000256" key="2">
    <source>
        <dbReference type="ARBA" id="ARBA00002632"/>
    </source>
</evidence>
<keyword evidence="17" id="KW-1185">Reference proteome</keyword>
<evidence type="ECO:0000256" key="5">
    <source>
        <dbReference type="ARBA" id="ARBA00012121"/>
    </source>
</evidence>
<evidence type="ECO:0000256" key="10">
    <source>
        <dbReference type="ARBA" id="ARBA00029724"/>
    </source>
</evidence>
<keyword evidence="8 13" id="KW-0418">Kinase</keyword>
<feature type="domain" description="APS kinase" evidence="15">
    <location>
        <begin position="35"/>
        <end position="183"/>
    </location>
</feature>
<evidence type="ECO:0000313" key="16">
    <source>
        <dbReference type="EMBL" id="QHF15808.1"/>
    </source>
</evidence>
<comment type="pathway">
    <text evidence="3 13 14">Sulfur metabolism; hydrogen sulfide biosynthesis; sulfite from sulfate: step 2/3.</text>
</comment>
<evidence type="ECO:0000256" key="9">
    <source>
        <dbReference type="ARBA" id="ARBA00022840"/>
    </source>
</evidence>
<evidence type="ECO:0000256" key="8">
    <source>
        <dbReference type="ARBA" id="ARBA00022777"/>
    </source>
</evidence>
<dbReference type="PANTHER" id="PTHR11055">
    <property type="entry name" value="BIFUNCTIONAL 3'-PHOSPHOADENOSINE 5'-PHOSPHOSULFATE SYNTHASE"/>
    <property type="match status" value="1"/>
</dbReference>
<dbReference type="NCBIfam" id="TIGR00455">
    <property type="entry name" value="apsK"/>
    <property type="match status" value="1"/>
</dbReference>
<evidence type="ECO:0000256" key="7">
    <source>
        <dbReference type="ARBA" id="ARBA00022741"/>
    </source>
</evidence>
<dbReference type="PANTHER" id="PTHR11055:SF1">
    <property type="entry name" value="PAPS SYNTHETASE, ISOFORM D"/>
    <property type="match status" value="1"/>
</dbReference>
<evidence type="ECO:0000256" key="14">
    <source>
        <dbReference type="RuleBase" id="RU004347"/>
    </source>
</evidence>
<name>A0ABX6HY87_9BURK</name>
<dbReference type="EC" id="2.7.1.25" evidence="5 13"/>
<keyword evidence="7 13" id="KW-0547">Nucleotide-binding</keyword>
<accession>A0ABX6HY87</accession>
<evidence type="ECO:0000256" key="12">
    <source>
        <dbReference type="ARBA" id="ARBA00031464"/>
    </source>
</evidence>
<protein>
    <recommendedName>
        <fullName evidence="5 13">Adenylyl-sulfate kinase</fullName>
        <ecNumber evidence="5 13">2.7.1.25</ecNumber>
    </recommendedName>
    <alternativeName>
        <fullName evidence="11 13">APS kinase</fullName>
    </alternativeName>
    <alternativeName>
        <fullName evidence="12 13">ATP adenosine-5'-phosphosulfate 3'-phosphotransferase</fullName>
    </alternativeName>
    <alternativeName>
        <fullName evidence="10 13">Adenosine-5'-phosphosulfate kinase</fullName>
    </alternativeName>
</protein>
<keyword evidence="6 13" id="KW-0808">Transferase</keyword>